<dbReference type="EMBL" id="JACJVQ010000008">
    <property type="protein sequence ID" value="MBB6634850.1"/>
    <property type="molecule type" value="Genomic_DNA"/>
</dbReference>
<dbReference type="RefSeq" id="WP_185120082.1">
    <property type="nucleotide sequence ID" value="NZ_JACJVQ010000008.1"/>
</dbReference>
<organism evidence="2 3">
    <name type="scientific">Cohnella thailandensis</name>
    <dbReference type="NCBI Taxonomy" id="557557"/>
    <lineage>
        <taxon>Bacteria</taxon>
        <taxon>Bacillati</taxon>
        <taxon>Bacillota</taxon>
        <taxon>Bacilli</taxon>
        <taxon>Bacillales</taxon>
        <taxon>Paenibacillaceae</taxon>
        <taxon>Cohnella</taxon>
    </lineage>
</organism>
<accession>A0A841SYD1</accession>
<evidence type="ECO:0008006" key="4">
    <source>
        <dbReference type="Google" id="ProtNLM"/>
    </source>
</evidence>
<keyword evidence="1" id="KW-0472">Membrane</keyword>
<keyword evidence="1" id="KW-0812">Transmembrane</keyword>
<gene>
    <name evidence="2" type="ORF">H7B67_12085</name>
</gene>
<sequence>MRKWTYAIGLPIFAIILALLGFILYREFDSAPAPASGRTTWVWSLEELLNDNGGAEEVIRFLEEQRVNAVYLHVDDTLKKASAREAYRDFIRQASMAGIQVHALGGDRDWVLEPGRAEFRVFLELITDYNGSAPAESRFTGVHLDVEPYLLKEWEEDRRGVVESWREMTEEFVSFAQAHSLETGMDLPFWLDTVPAGDDNENDGIRTLDQWMMARADSVSLMSYRNEAEGEDGVLAIVAGELEHAGRTGGTVYVGLNAAKDEEEKLTFYDRAAEELRRMMRRIDDEYAGQAGYGGIAVHDLANWIRKERE</sequence>
<evidence type="ECO:0000256" key="1">
    <source>
        <dbReference type="SAM" id="Phobius"/>
    </source>
</evidence>
<protein>
    <recommendedName>
        <fullName evidence="4">Amidase</fullName>
    </recommendedName>
</protein>
<comment type="caution">
    <text evidence="2">The sequence shown here is derived from an EMBL/GenBank/DDBJ whole genome shotgun (WGS) entry which is preliminary data.</text>
</comment>
<evidence type="ECO:0000313" key="2">
    <source>
        <dbReference type="EMBL" id="MBB6634850.1"/>
    </source>
</evidence>
<keyword evidence="3" id="KW-1185">Reference proteome</keyword>
<evidence type="ECO:0000313" key="3">
    <source>
        <dbReference type="Proteomes" id="UP000535838"/>
    </source>
</evidence>
<name>A0A841SYD1_9BACL</name>
<feature type="transmembrane region" description="Helical" evidence="1">
    <location>
        <begin position="6"/>
        <end position="25"/>
    </location>
</feature>
<dbReference type="Proteomes" id="UP000535838">
    <property type="component" value="Unassembled WGS sequence"/>
</dbReference>
<proteinExistence type="predicted"/>
<reference evidence="2 3" key="1">
    <citation type="submission" date="2020-08" db="EMBL/GenBank/DDBJ databases">
        <title>Cohnella phylogeny.</title>
        <authorList>
            <person name="Dunlap C."/>
        </authorList>
    </citation>
    <scope>NUCLEOTIDE SEQUENCE [LARGE SCALE GENOMIC DNA]</scope>
    <source>
        <strain evidence="2 3">DSM 25241</strain>
    </source>
</reference>
<keyword evidence="1" id="KW-1133">Transmembrane helix</keyword>
<dbReference type="AlphaFoldDB" id="A0A841SYD1"/>